<dbReference type="KEGG" id="phm:PSMK_25260"/>
<dbReference type="AlphaFoldDB" id="I0IHE7"/>
<dbReference type="EMBL" id="AP012338">
    <property type="protein sequence ID" value="BAM04685.1"/>
    <property type="molecule type" value="Genomic_DNA"/>
</dbReference>
<reference evidence="1 2" key="1">
    <citation type="submission" date="2012-02" db="EMBL/GenBank/DDBJ databases">
        <title>Complete genome sequence of Phycisphaera mikurensis NBRC 102666.</title>
        <authorList>
            <person name="Ankai A."/>
            <person name="Hosoyama A."/>
            <person name="Terui Y."/>
            <person name="Sekine M."/>
            <person name="Fukai R."/>
            <person name="Kato Y."/>
            <person name="Nakamura S."/>
            <person name="Yamada-Narita S."/>
            <person name="Kawakoshi A."/>
            <person name="Fukunaga Y."/>
            <person name="Yamazaki S."/>
            <person name="Fujita N."/>
        </authorList>
    </citation>
    <scope>NUCLEOTIDE SEQUENCE [LARGE SCALE GENOMIC DNA]</scope>
    <source>
        <strain evidence="2">NBRC 102666 / KCTC 22515 / FYK2301M01</strain>
    </source>
</reference>
<dbReference type="RefSeq" id="WP_014437898.1">
    <property type="nucleotide sequence ID" value="NC_017080.1"/>
</dbReference>
<sequence length="375" mass="39381">MHADDATEVWYAIPSAAPDKAQETLPVWRRMGYRVAVLLDGDTPEVPADRTLRVPRYRGWSASVNELIERVVPPSAGIVVTGGDDMLPVPGQPAPALARQFADRFPGLDGVMQPCGDGFGGAGGFCGSPWIGRGFIERAYGGRGPLWPGYFHTHADVELHDVAERTGRLWMRPEIGQHHAHATRDAAAGGGGEVTPGGRADVRRDLELFLRRHLDHFPGSGLPAEGPAPPHRLESHWFRTIGLAGLGGGAFEDEALRLALGGLADRGVERVALCPAGRWLRRAASALADPPVEVVAVADDAAPAAAGRFLGYPRVRPEVLLDGLPGGPPGAVLLCTDTHTAKLHARLGFLAAAGVEVAPLPAAGGPEAAARTGSL</sequence>
<dbReference type="Proteomes" id="UP000007881">
    <property type="component" value="Chromosome"/>
</dbReference>
<dbReference type="STRING" id="1142394.PSMK_25260"/>
<evidence type="ECO:0000313" key="2">
    <source>
        <dbReference type="Proteomes" id="UP000007881"/>
    </source>
</evidence>
<dbReference type="HOGENOM" id="CLU_737429_0_0_0"/>
<proteinExistence type="predicted"/>
<dbReference type="eggNOG" id="COG1086">
    <property type="taxonomic scope" value="Bacteria"/>
</dbReference>
<keyword evidence="2" id="KW-1185">Reference proteome</keyword>
<accession>I0IHE7</accession>
<evidence type="ECO:0000313" key="1">
    <source>
        <dbReference type="EMBL" id="BAM04685.1"/>
    </source>
</evidence>
<name>I0IHE7_PHYMF</name>
<organism evidence="1 2">
    <name type="scientific">Phycisphaera mikurensis (strain NBRC 102666 / KCTC 22515 / FYK2301M01)</name>
    <dbReference type="NCBI Taxonomy" id="1142394"/>
    <lineage>
        <taxon>Bacteria</taxon>
        <taxon>Pseudomonadati</taxon>
        <taxon>Planctomycetota</taxon>
        <taxon>Phycisphaerae</taxon>
        <taxon>Phycisphaerales</taxon>
        <taxon>Phycisphaeraceae</taxon>
        <taxon>Phycisphaera</taxon>
    </lineage>
</organism>
<protein>
    <submittedName>
        <fullName evidence="1">Uncharacterized protein</fullName>
    </submittedName>
</protein>
<dbReference type="OrthoDB" id="9902160at2"/>
<gene>
    <name evidence="1" type="ordered locus">PSMK_25260</name>
</gene>